<feature type="transmembrane region" description="Helical" evidence="1">
    <location>
        <begin position="121"/>
        <end position="137"/>
    </location>
</feature>
<reference evidence="2 3" key="1">
    <citation type="submission" date="2018-11" db="EMBL/GenBank/DDBJ databases">
        <title>Genomic Encyclopedia of Type Strains, Phase IV (KMG-IV): sequencing the most valuable type-strain genomes for metagenomic binning, comparative biology and taxonomic classification.</title>
        <authorList>
            <person name="Goeker M."/>
        </authorList>
    </citation>
    <scope>NUCLEOTIDE SEQUENCE [LARGE SCALE GENOMIC DNA]</scope>
    <source>
        <strain evidence="2 3">DSM 22027</strain>
    </source>
</reference>
<dbReference type="EMBL" id="RJVA01000013">
    <property type="protein sequence ID" value="ROQ90987.1"/>
    <property type="molecule type" value="Genomic_DNA"/>
</dbReference>
<feature type="transmembrane region" description="Helical" evidence="1">
    <location>
        <begin position="23"/>
        <end position="53"/>
    </location>
</feature>
<comment type="caution">
    <text evidence="2">The sequence shown here is derived from an EMBL/GenBank/DDBJ whole genome shotgun (WGS) entry which is preliminary data.</text>
</comment>
<keyword evidence="1" id="KW-1133">Transmembrane helix</keyword>
<dbReference type="PANTHER" id="PTHR41324">
    <property type="entry name" value="MEMBRANE PROTEIN-RELATED"/>
    <property type="match status" value="1"/>
</dbReference>
<dbReference type="Proteomes" id="UP000276223">
    <property type="component" value="Unassembled WGS sequence"/>
</dbReference>
<feature type="transmembrane region" description="Helical" evidence="1">
    <location>
        <begin position="183"/>
        <end position="204"/>
    </location>
</feature>
<keyword evidence="1" id="KW-0812">Transmembrane</keyword>
<dbReference type="PANTHER" id="PTHR41324:SF1">
    <property type="entry name" value="DUF2232 DOMAIN-CONTAINING PROTEIN"/>
    <property type="match status" value="1"/>
</dbReference>
<dbReference type="OrthoDB" id="12714at2"/>
<keyword evidence="1" id="KW-0472">Membrane</keyword>
<dbReference type="InterPro" id="IPR018710">
    <property type="entry name" value="DUF2232"/>
</dbReference>
<dbReference type="AlphaFoldDB" id="A0A3N1UR11"/>
<gene>
    <name evidence="2" type="ORF">EDC27_2262</name>
</gene>
<proteinExistence type="predicted"/>
<evidence type="ECO:0000313" key="2">
    <source>
        <dbReference type="EMBL" id="ROQ90987.1"/>
    </source>
</evidence>
<sequence length="330" mass="35945">MSASMPQGHGTEPDSTRTVMREFAAGIGLSVAVFLLLILLPVTGIMATVIVPVPSLISIYRWGTPLGYFVPGGSAVVGGTLSLLLKTPQSLVYFIELLLLGTLLGSGMRKGWSMTRTVADAVVKVCAFGAVVFWWMHGHAEGGLWHHLEEQLRAILASVWSQTASEGTQDADLLTPWQAWIPILARLFPGVAVASTIIGAWLTLSVARRMLLLRGVLMPHWPAWSLWSAPEGLVWAPIAAGFLLLVSSFSLKLLGANVLIALGAVYLLQGVAITAFYFQKWHVPRLLQAFSYALIFFQQFVGLAVALMGFFDTWIDFRRLKKKADVLSSP</sequence>
<keyword evidence="3" id="KW-1185">Reference proteome</keyword>
<name>A0A3N1UR11_9BACT</name>
<feature type="transmembrane region" description="Helical" evidence="1">
    <location>
        <begin position="91"/>
        <end position="109"/>
    </location>
</feature>
<organism evidence="2 3">
    <name type="scientific">Desulfosoma caldarium</name>
    <dbReference type="NCBI Taxonomy" id="610254"/>
    <lineage>
        <taxon>Bacteria</taxon>
        <taxon>Pseudomonadati</taxon>
        <taxon>Thermodesulfobacteriota</taxon>
        <taxon>Syntrophobacteria</taxon>
        <taxon>Syntrophobacterales</taxon>
        <taxon>Syntrophobacteraceae</taxon>
        <taxon>Desulfosoma</taxon>
    </lineage>
</organism>
<evidence type="ECO:0000313" key="3">
    <source>
        <dbReference type="Proteomes" id="UP000276223"/>
    </source>
</evidence>
<dbReference type="RefSeq" id="WP_123290714.1">
    <property type="nucleotide sequence ID" value="NZ_RJVA01000013.1"/>
</dbReference>
<dbReference type="Pfam" id="PF09991">
    <property type="entry name" value="DUF2232"/>
    <property type="match status" value="1"/>
</dbReference>
<feature type="transmembrane region" description="Helical" evidence="1">
    <location>
        <begin position="258"/>
        <end position="278"/>
    </location>
</feature>
<evidence type="ECO:0000256" key="1">
    <source>
        <dbReference type="SAM" id="Phobius"/>
    </source>
</evidence>
<feature type="transmembrane region" description="Helical" evidence="1">
    <location>
        <begin position="65"/>
        <end position="85"/>
    </location>
</feature>
<feature type="transmembrane region" description="Helical" evidence="1">
    <location>
        <begin position="233"/>
        <end position="251"/>
    </location>
</feature>
<protein>
    <submittedName>
        <fullName evidence="2">Putative membrane protein DUF2232</fullName>
    </submittedName>
</protein>
<feature type="transmembrane region" description="Helical" evidence="1">
    <location>
        <begin position="290"/>
        <end position="311"/>
    </location>
</feature>
<accession>A0A3N1UR11</accession>